<evidence type="ECO:0000313" key="5">
    <source>
        <dbReference type="RefSeq" id="XP_035827153.1"/>
    </source>
</evidence>
<feature type="region of interest" description="Disordered" evidence="1">
    <location>
        <begin position="142"/>
        <end position="209"/>
    </location>
</feature>
<dbReference type="RefSeq" id="XP_005104192.1">
    <property type="nucleotide sequence ID" value="XM_005104135.3"/>
</dbReference>
<feature type="compositionally biased region" description="Polar residues" evidence="1">
    <location>
        <begin position="142"/>
        <end position="162"/>
    </location>
</feature>
<name>A0ABM1VXL0_APLCA</name>
<accession>A0ABM1VXL0</accession>
<dbReference type="RefSeq" id="XP_005104193.1">
    <property type="nucleotide sequence ID" value="XM_005104136.3"/>
</dbReference>
<protein>
    <submittedName>
        <fullName evidence="3 4">Uncharacterized protein LOC101853637</fullName>
    </submittedName>
</protein>
<dbReference type="Proteomes" id="UP000694888">
    <property type="component" value="Unplaced"/>
</dbReference>
<evidence type="ECO:0000313" key="4">
    <source>
        <dbReference type="RefSeq" id="XP_005104193.1"/>
    </source>
</evidence>
<reference evidence="3 4" key="1">
    <citation type="submission" date="2025-05" db="UniProtKB">
        <authorList>
            <consortium name="RefSeq"/>
        </authorList>
    </citation>
    <scope>IDENTIFICATION</scope>
</reference>
<keyword evidence="2" id="KW-1185">Reference proteome</keyword>
<gene>
    <name evidence="3 4 5" type="primary">LOC101853637</name>
</gene>
<evidence type="ECO:0000313" key="3">
    <source>
        <dbReference type="RefSeq" id="XP_005104192.1"/>
    </source>
</evidence>
<evidence type="ECO:0000256" key="1">
    <source>
        <dbReference type="SAM" id="MobiDB-lite"/>
    </source>
</evidence>
<sequence>MSSYPAYPHNGLYGPPTSVPPGIPPVPPGVSAASLGLRPAQHHVGIPMAHQGLPPGGQGDGSQMVPTGLQPGGHGMPQTSQGLPGAGHPAWCYLPPMSSASVLPVQPPDKEDKFNFGFTTTELPTRLLNKDVIDYAVSAGQSIANQPNPNMSVDNTTGTSNIALPHEPVMERPPAPKPSKPRKVGGGGRSSSGKKRQRQPELWKKNVSKVKKIRGEAHLSRNGTYIPAKQVETVDCTACSFKCNENFSEDLRSQLFNMFYSLGSNESQKQFVCQNVTEESTKQNNKKTEDGSTRENRRKVSRKYYLPENDNNRKQVCSRFFRGTLAVGKSFITHALKHKQFGCYMGQEKRGKPHNKTPSDQVDMARSHIVTILCMDTKSGKKKSVKKRCAEKGLTVAKMYEMFKTDCMAKNVSPVSLSIYRRIFHTEF</sequence>
<dbReference type="RefSeq" id="XP_035827153.1">
    <property type="nucleotide sequence ID" value="XM_035971260.1"/>
</dbReference>
<organism evidence="2 5">
    <name type="scientific">Aplysia californica</name>
    <name type="common">California sea hare</name>
    <dbReference type="NCBI Taxonomy" id="6500"/>
    <lineage>
        <taxon>Eukaryota</taxon>
        <taxon>Metazoa</taxon>
        <taxon>Spiralia</taxon>
        <taxon>Lophotrochozoa</taxon>
        <taxon>Mollusca</taxon>
        <taxon>Gastropoda</taxon>
        <taxon>Heterobranchia</taxon>
        <taxon>Euthyneura</taxon>
        <taxon>Tectipleura</taxon>
        <taxon>Aplysiida</taxon>
        <taxon>Aplysioidea</taxon>
        <taxon>Aplysiidae</taxon>
        <taxon>Aplysia</taxon>
    </lineage>
</organism>
<feature type="compositionally biased region" description="Basic and acidic residues" evidence="1">
    <location>
        <begin position="286"/>
        <end position="295"/>
    </location>
</feature>
<dbReference type="GeneID" id="101853637"/>
<feature type="region of interest" description="Disordered" evidence="1">
    <location>
        <begin position="275"/>
        <end position="305"/>
    </location>
</feature>
<dbReference type="PANTHER" id="PTHR10773">
    <property type="entry name" value="DNA-DIRECTED RNA POLYMERASES I, II, AND III SUBUNIT RPABC2"/>
    <property type="match status" value="1"/>
</dbReference>
<proteinExistence type="predicted"/>
<evidence type="ECO:0000313" key="2">
    <source>
        <dbReference type="Proteomes" id="UP000694888"/>
    </source>
</evidence>
<dbReference type="PANTHER" id="PTHR10773:SF19">
    <property type="match status" value="1"/>
</dbReference>